<name>A0A8H7CMI4_9AGAR</name>
<gene>
    <name evidence="2" type="ORF">MSAN_02103700</name>
</gene>
<evidence type="ECO:0000313" key="2">
    <source>
        <dbReference type="EMBL" id="KAF7340753.1"/>
    </source>
</evidence>
<organism evidence="2 3">
    <name type="scientific">Mycena sanguinolenta</name>
    <dbReference type="NCBI Taxonomy" id="230812"/>
    <lineage>
        <taxon>Eukaryota</taxon>
        <taxon>Fungi</taxon>
        <taxon>Dikarya</taxon>
        <taxon>Basidiomycota</taxon>
        <taxon>Agaricomycotina</taxon>
        <taxon>Agaricomycetes</taxon>
        <taxon>Agaricomycetidae</taxon>
        <taxon>Agaricales</taxon>
        <taxon>Marasmiineae</taxon>
        <taxon>Mycenaceae</taxon>
        <taxon>Mycena</taxon>
    </lineage>
</organism>
<evidence type="ECO:0000313" key="3">
    <source>
        <dbReference type="Proteomes" id="UP000623467"/>
    </source>
</evidence>
<feature type="compositionally biased region" description="Low complexity" evidence="1">
    <location>
        <begin position="248"/>
        <end position="257"/>
    </location>
</feature>
<reference evidence="2" key="1">
    <citation type="submission" date="2020-05" db="EMBL/GenBank/DDBJ databases">
        <title>Mycena genomes resolve the evolution of fungal bioluminescence.</title>
        <authorList>
            <person name="Tsai I.J."/>
        </authorList>
    </citation>
    <scope>NUCLEOTIDE SEQUENCE</scope>
    <source>
        <strain evidence="2">160909Yilan</strain>
    </source>
</reference>
<proteinExistence type="predicted"/>
<feature type="region of interest" description="Disordered" evidence="1">
    <location>
        <begin position="215"/>
        <end position="263"/>
    </location>
</feature>
<evidence type="ECO:0000256" key="1">
    <source>
        <dbReference type="SAM" id="MobiDB-lite"/>
    </source>
</evidence>
<dbReference type="OrthoDB" id="3064281at2759"/>
<comment type="caution">
    <text evidence="2">The sequence shown here is derived from an EMBL/GenBank/DDBJ whole genome shotgun (WGS) entry which is preliminary data.</text>
</comment>
<accession>A0A8H7CMI4</accession>
<protein>
    <submittedName>
        <fullName evidence="2">Uncharacterized protein</fullName>
    </submittedName>
</protein>
<dbReference type="Proteomes" id="UP000623467">
    <property type="component" value="Unassembled WGS sequence"/>
</dbReference>
<feature type="compositionally biased region" description="Polar residues" evidence="1">
    <location>
        <begin position="215"/>
        <end position="247"/>
    </location>
</feature>
<sequence>MASYPNSRAALLLDGLASRPVSLMAESTYDMDFKPIQVQSRNTVIYSRVHQPSSTGTTPSYLERFRPIVFGEVKEIIFSEDSVSENFPCTVLSIGLPANAPHSVDCAFWNQLAELDYVVKREAADDDCVLPNVDIEYMAAHQVIPWSLGPQGDNDDRVFVRIGPSCTKLWRSLPSRLVFGNIRATLDLPATYTSLAHDFHAVVAAMCAPRTVPMSSSSVGDSVQHTSEQECITDEQTSSSTVENQTASSSTLRSYSSAGVGGA</sequence>
<keyword evidence="3" id="KW-1185">Reference proteome</keyword>
<dbReference type="AlphaFoldDB" id="A0A8H7CMI4"/>
<dbReference type="EMBL" id="JACAZH010000029">
    <property type="protein sequence ID" value="KAF7340753.1"/>
    <property type="molecule type" value="Genomic_DNA"/>
</dbReference>